<reference evidence="3 4" key="1">
    <citation type="submission" date="2019-02" db="EMBL/GenBank/DDBJ databases">
        <title>Deep-cultivation of Planctomycetes and their phenomic and genomic characterization uncovers novel biology.</title>
        <authorList>
            <person name="Wiegand S."/>
            <person name="Jogler M."/>
            <person name="Boedeker C."/>
            <person name="Pinto D."/>
            <person name="Vollmers J."/>
            <person name="Rivas-Marin E."/>
            <person name="Kohn T."/>
            <person name="Peeters S.H."/>
            <person name="Heuer A."/>
            <person name="Rast P."/>
            <person name="Oberbeckmann S."/>
            <person name="Bunk B."/>
            <person name="Jeske O."/>
            <person name="Meyerdierks A."/>
            <person name="Storesund J.E."/>
            <person name="Kallscheuer N."/>
            <person name="Luecker S."/>
            <person name="Lage O.M."/>
            <person name="Pohl T."/>
            <person name="Merkel B.J."/>
            <person name="Hornburger P."/>
            <person name="Mueller R.-W."/>
            <person name="Bruemmer F."/>
            <person name="Labrenz M."/>
            <person name="Spormann A.M."/>
            <person name="Op den Camp H."/>
            <person name="Overmann J."/>
            <person name="Amann R."/>
            <person name="Jetten M.S.M."/>
            <person name="Mascher T."/>
            <person name="Medema M.H."/>
            <person name="Devos D.P."/>
            <person name="Kaster A.-K."/>
            <person name="Ovreas L."/>
            <person name="Rohde M."/>
            <person name="Galperin M.Y."/>
            <person name="Jogler C."/>
        </authorList>
    </citation>
    <scope>NUCLEOTIDE SEQUENCE [LARGE SCALE GENOMIC DNA]</scope>
    <source>
        <strain evidence="3 4">Pan265</strain>
    </source>
</reference>
<dbReference type="InterPro" id="IPR036641">
    <property type="entry name" value="HPT_dom_sf"/>
</dbReference>
<dbReference type="SUPFAM" id="SSF47226">
    <property type="entry name" value="Histidine-containing phosphotransfer domain, HPT domain"/>
    <property type="match status" value="1"/>
</dbReference>
<evidence type="ECO:0000259" key="2">
    <source>
        <dbReference type="PROSITE" id="PS50894"/>
    </source>
</evidence>
<dbReference type="Pfam" id="PF01627">
    <property type="entry name" value="Hpt"/>
    <property type="match status" value="1"/>
</dbReference>
<keyword evidence="4" id="KW-1185">Reference proteome</keyword>
<dbReference type="GO" id="GO:0000160">
    <property type="term" value="P:phosphorelay signal transduction system"/>
    <property type="evidence" value="ECO:0007669"/>
    <property type="project" value="InterPro"/>
</dbReference>
<keyword evidence="1" id="KW-0597">Phosphoprotein</keyword>
<dbReference type="OrthoDB" id="9814716at2"/>
<dbReference type="PROSITE" id="PS50894">
    <property type="entry name" value="HPT"/>
    <property type="match status" value="1"/>
</dbReference>
<dbReference type="AlphaFoldDB" id="A0A518C1B3"/>
<dbReference type="RefSeq" id="WP_145447150.1">
    <property type="nucleotide sequence ID" value="NZ_CP036280.1"/>
</dbReference>
<dbReference type="InterPro" id="IPR008207">
    <property type="entry name" value="Sig_transdc_His_kin_Hpt_dom"/>
</dbReference>
<dbReference type="GO" id="GO:0004672">
    <property type="term" value="F:protein kinase activity"/>
    <property type="evidence" value="ECO:0007669"/>
    <property type="project" value="UniProtKB-ARBA"/>
</dbReference>
<name>A0A518C1B3_9BACT</name>
<feature type="domain" description="HPt" evidence="2">
    <location>
        <begin position="14"/>
        <end position="103"/>
    </location>
</feature>
<evidence type="ECO:0000313" key="3">
    <source>
        <dbReference type="EMBL" id="QDU73009.1"/>
    </source>
</evidence>
<gene>
    <name evidence="3" type="ORF">Pan265_28870</name>
</gene>
<protein>
    <submittedName>
        <fullName evidence="3">Hpt domain protein</fullName>
    </submittedName>
</protein>
<proteinExistence type="predicted"/>
<feature type="modified residue" description="Phosphohistidine" evidence="1">
    <location>
        <position position="53"/>
    </location>
</feature>
<dbReference type="KEGG" id="mcad:Pan265_28870"/>
<dbReference type="EMBL" id="CP036280">
    <property type="protein sequence ID" value="QDU73009.1"/>
    <property type="molecule type" value="Genomic_DNA"/>
</dbReference>
<dbReference type="CDD" id="cd00088">
    <property type="entry name" value="HPT"/>
    <property type="match status" value="1"/>
</dbReference>
<dbReference type="Gene3D" id="1.20.120.160">
    <property type="entry name" value="HPT domain"/>
    <property type="match status" value="1"/>
</dbReference>
<organism evidence="3 4">
    <name type="scientific">Mucisphaera calidilacus</name>
    <dbReference type="NCBI Taxonomy" id="2527982"/>
    <lineage>
        <taxon>Bacteria</taxon>
        <taxon>Pseudomonadati</taxon>
        <taxon>Planctomycetota</taxon>
        <taxon>Phycisphaerae</taxon>
        <taxon>Phycisphaerales</taxon>
        <taxon>Phycisphaeraceae</taxon>
        <taxon>Mucisphaera</taxon>
    </lineage>
</organism>
<accession>A0A518C1B3</accession>
<evidence type="ECO:0000256" key="1">
    <source>
        <dbReference type="PROSITE-ProRule" id="PRU00110"/>
    </source>
</evidence>
<evidence type="ECO:0000313" key="4">
    <source>
        <dbReference type="Proteomes" id="UP000320386"/>
    </source>
</evidence>
<dbReference type="Proteomes" id="UP000320386">
    <property type="component" value="Chromosome"/>
</dbReference>
<sequence length="103" mass="10997">MSQVPEPLLSEFADDPDMRELVEMFVEELPGRVSSIEAALAEGLLEDLARLSHQLKGAAGGYGFMPITDAAREVEALAKSGAELDALRGEVDALLGLCRRAQA</sequence>